<sequence>MLSFVERSRVWLPIQLAIDHFISQRLDFDFPSHLCIPSMYLKKSFEGNSRSKRGNLEVEPVKDC</sequence>
<reference evidence="2" key="2">
    <citation type="submission" date="2017-02" db="EMBL/GenBank/DDBJ databases">
        <title>Sunflower complete genome.</title>
        <authorList>
            <person name="Langlade N."/>
            <person name="Munos S."/>
        </authorList>
    </citation>
    <scope>NUCLEOTIDE SEQUENCE [LARGE SCALE GENOMIC DNA]</scope>
    <source>
        <tissue evidence="2">Leaves</tissue>
    </source>
</reference>
<dbReference type="EMBL" id="CM007899">
    <property type="protein sequence ID" value="OTG13357.1"/>
    <property type="molecule type" value="Genomic_DNA"/>
</dbReference>
<gene>
    <name evidence="2" type="ORF">HannXRQ_Chr10g0319601</name>
    <name evidence="1" type="ORF">HanXRQr2_Chr10g0465901</name>
</gene>
<name>A0A251TQE3_HELAN</name>
<dbReference type="InParanoid" id="A0A251TQE3"/>
<dbReference type="Proteomes" id="UP000215914">
    <property type="component" value="Chromosome 10"/>
</dbReference>
<reference evidence="1" key="3">
    <citation type="submission" date="2020-06" db="EMBL/GenBank/DDBJ databases">
        <title>Helianthus annuus Genome sequencing and assembly Release 2.</title>
        <authorList>
            <person name="Gouzy J."/>
            <person name="Langlade N."/>
            <person name="Munos S."/>
        </authorList>
    </citation>
    <scope>NUCLEOTIDE SEQUENCE</scope>
    <source>
        <tissue evidence="1">Leaves</tissue>
    </source>
</reference>
<reference evidence="1 3" key="1">
    <citation type="journal article" date="2017" name="Nature">
        <title>The sunflower genome provides insights into oil metabolism, flowering and Asterid evolution.</title>
        <authorList>
            <person name="Badouin H."/>
            <person name="Gouzy J."/>
            <person name="Grassa C.J."/>
            <person name="Murat F."/>
            <person name="Staton S.E."/>
            <person name="Cottret L."/>
            <person name="Lelandais-Briere C."/>
            <person name="Owens G.L."/>
            <person name="Carrere S."/>
            <person name="Mayjonade B."/>
            <person name="Legrand L."/>
            <person name="Gill N."/>
            <person name="Kane N.C."/>
            <person name="Bowers J.E."/>
            <person name="Hubner S."/>
            <person name="Bellec A."/>
            <person name="Berard A."/>
            <person name="Berges H."/>
            <person name="Blanchet N."/>
            <person name="Boniface M.C."/>
            <person name="Brunel D."/>
            <person name="Catrice O."/>
            <person name="Chaidir N."/>
            <person name="Claudel C."/>
            <person name="Donnadieu C."/>
            <person name="Faraut T."/>
            <person name="Fievet G."/>
            <person name="Helmstetter N."/>
            <person name="King M."/>
            <person name="Knapp S.J."/>
            <person name="Lai Z."/>
            <person name="Le Paslier M.C."/>
            <person name="Lippi Y."/>
            <person name="Lorenzon L."/>
            <person name="Mandel J.R."/>
            <person name="Marage G."/>
            <person name="Marchand G."/>
            <person name="Marquand E."/>
            <person name="Bret-Mestries E."/>
            <person name="Morien E."/>
            <person name="Nambeesan S."/>
            <person name="Nguyen T."/>
            <person name="Pegot-Espagnet P."/>
            <person name="Pouilly N."/>
            <person name="Raftis F."/>
            <person name="Sallet E."/>
            <person name="Schiex T."/>
            <person name="Thomas J."/>
            <person name="Vandecasteele C."/>
            <person name="Vares D."/>
            <person name="Vear F."/>
            <person name="Vautrin S."/>
            <person name="Crespi M."/>
            <person name="Mangin B."/>
            <person name="Burke J.M."/>
            <person name="Salse J."/>
            <person name="Munos S."/>
            <person name="Vincourt P."/>
            <person name="Rieseberg L.H."/>
            <person name="Langlade N.B."/>
        </authorList>
    </citation>
    <scope>NUCLEOTIDE SEQUENCE [LARGE SCALE GENOMIC DNA]</scope>
    <source>
        <strain evidence="3">cv. SF193</strain>
        <tissue evidence="1">Leaves</tissue>
    </source>
</reference>
<evidence type="ECO:0000313" key="2">
    <source>
        <dbReference type="EMBL" id="OTG13357.1"/>
    </source>
</evidence>
<dbReference type="Gramene" id="mRNA:HanXRQr2_Chr10g0465901">
    <property type="protein sequence ID" value="mRNA:HanXRQr2_Chr10g0465901"/>
    <property type="gene ID" value="HanXRQr2_Chr10g0465901"/>
</dbReference>
<accession>A0A251TQE3</accession>
<protein>
    <submittedName>
        <fullName evidence="2">Uncharacterized protein</fullName>
    </submittedName>
</protein>
<evidence type="ECO:0000313" key="3">
    <source>
        <dbReference type="Proteomes" id="UP000215914"/>
    </source>
</evidence>
<proteinExistence type="predicted"/>
<evidence type="ECO:0000313" key="1">
    <source>
        <dbReference type="EMBL" id="KAF5788612.1"/>
    </source>
</evidence>
<organism evidence="2 3">
    <name type="scientific">Helianthus annuus</name>
    <name type="common">Common sunflower</name>
    <dbReference type="NCBI Taxonomy" id="4232"/>
    <lineage>
        <taxon>Eukaryota</taxon>
        <taxon>Viridiplantae</taxon>
        <taxon>Streptophyta</taxon>
        <taxon>Embryophyta</taxon>
        <taxon>Tracheophyta</taxon>
        <taxon>Spermatophyta</taxon>
        <taxon>Magnoliopsida</taxon>
        <taxon>eudicotyledons</taxon>
        <taxon>Gunneridae</taxon>
        <taxon>Pentapetalae</taxon>
        <taxon>asterids</taxon>
        <taxon>campanulids</taxon>
        <taxon>Asterales</taxon>
        <taxon>Asteraceae</taxon>
        <taxon>Asteroideae</taxon>
        <taxon>Heliantheae alliance</taxon>
        <taxon>Heliantheae</taxon>
        <taxon>Helianthus</taxon>
    </lineage>
</organism>
<dbReference type="EMBL" id="MNCJ02000325">
    <property type="protein sequence ID" value="KAF5788612.1"/>
    <property type="molecule type" value="Genomic_DNA"/>
</dbReference>
<dbReference type="AlphaFoldDB" id="A0A251TQE3"/>
<keyword evidence="3" id="KW-1185">Reference proteome</keyword>